<evidence type="ECO:0000313" key="1">
    <source>
        <dbReference type="EMBL" id="KAF2674447.1"/>
    </source>
</evidence>
<name>A0A6A6USP7_9PEZI</name>
<reference evidence="1" key="1">
    <citation type="journal article" date="2020" name="Stud. Mycol.">
        <title>101 Dothideomycetes genomes: a test case for predicting lifestyles and emergence of pathogens.</title>
        <authorList>
            <person name="Haridas S."/>
            <person name="Albert R."/>
            <person name="Binder M."/>
            <person name="Bloem J."/>
            <person name="Labutti K."/>
            <person name="Salamov A."/>
            <person name="Andreopoulos B."/>
            <person name="Baker S."/>
            <person name="Barry K."/>
            <person name="Bills G."/>
            <person name="Bluhm B."/>
            <person name="Cannon C."/>
            <person name="Castanera R."/>
            <person name="Culley D."/>
            <person name="Daum C."/>
            <person name="Ezra D."/>
            <person name="Gonzalez J."/>
            <person name="Henrissat B."/>
            <person name="Kuo A."/>
            <person name="Liang C."/>
            <person name="Lipzen A."/>
            <person name="Lutzoni F."/>
            <person name="Magnuson J."/>
            <person name="Mondo S."/>
            <person name="Nolan M."/>
            <person name="Ohm R."/>
            <person name="Pangilinan J."/>
            <person name="Park H.-J."/>
            <person name="Ramirez L."/>
            <person name="Alfaro M."/>
            <person name="Sun H."/>
            <person name="Tritt A."/>
            <person name="Yoshinaga Y."/>
            <person name="Zwiers L.-H."/>
            <person name="Turgeon B."/>
            <person name="Goodwin S."/>
            <person name="Spatafora J."/>
            <person name="Crous P."/>
            <person name="Grigoriev I."/>
        </authorList>
    </citation>
    <scope>NUCLEOTIDE SEQUENCE</scope>
    <source>
        <strain evidence="1">CBS 115976</strain>
    </source>
</reference>
<proteinExistence type="predicted"/>
<dbReference type="EMBL" id="MU004230">
    <property type="protein sequence ID" value="KAF2674447.1"/>
    <property type="molecule type" value="Genomic_DNA"/>
</dbReference>
<protein>
    <submittedName>
        <fullName evidence="1">Uncharacterized protein</fullName>
    </submittedName>
</protein>
<keyword evidence="2" id="KW-1185">Reference proteome</keyword>
<dbReference type="Proteomes" id="UP000799302">
    <property type="component" value="Unassembled WGS sequence"/>
</dbReference>
<sequence>MIPAEPQPLSIFDETEGWEQVKILLTRLDRRGIQYCVHGQAASLVWGPTSEPFQGTVVSSRPEFLIMLLHIETLTSFQAWCVLVREPQMHKIKEEITYLFPGMGVKFTGNNTVTTCRFPGQNGPEVQFWLQPKFQTYYANTCTNTNKLHKSIWFPKFEPMLDFHLRGLEINKVIFHIQTNNLTVDWGLKLFSGKTYKKWQERDPQSSIETTIGNDFQQDEKVGSKELWSAIHKRLEQLGEP</sequence>
<accession>A0A6A6USP7</accession>
<organism evidence="1 2">
    <name type="scientific">Microthyrium microscopicum</name>
    <dbReference type="NCBI Taxonomy" id="703497"/>
    <lineage>
        <taxon>Eukaryota</taxon>
        <taxon>Fungi</taxon>
        <taxon>Dikarya</taxon>
        <taxon>Ascomycota</taxon>
        <taxon>Pezizomycotina</taxon>
        <taxon>Dothideomycetes</taxon>
        <taxon>Dothideomycetes incertae sedis</taxon>
        <taxon>Microthyriales</taxon>
        <taxon>Microthyriaceae</taxon>
        <taxon>Microthyrium</taxon>
    </lineage>
</organism>
<gene>
    <name evidence="1" type="ORF">BT63DRAFT_449438</name>
</gene>
<dbReference type="AlphaFoldDB" id="A0A6A6USP7"/>
<evidence type="ECO:0000313" key="2">
    <source>
        <dbReference type="Proteomes" id="UP000799302"/>
    </source>
</evidence>